<dbReference type="GO" id="GO:0016491">
    <property type="term" value="F:oxidoreductase activity"/>
    <property type="evidence" value="ECO:0007669"/>
    <property type="project" value="InterPro"/>
</dbReference>
<dbReference type="SFLD" id="SFLDG01118">
    <property type="entry name" value="activating_enzymes__group_2"/>
    <property type="match status" value="1"/>
</dbReference>
<keyword evidence="5" id="KW-0408">Iron</keyword>
<evidence type="ECO:0000259" key="7">
    <source>
        <dbReference type="PROSITE" id="PS51379"/>
    </source>
</evidence>
<organism evidence="9">
    <name type="scientific">marine sediment metagenome</name>
    <dbReference type="NCBI Taxonomy" id="412755"/>
    <lineage>
        <taxon>unclassified sequences</taxon>
        <taxon>metagenomes</taxon>
        <taxon>ecological metagenomes</taxon>
    </lineage>
</organism>
<comment type="caution">
    <text evidence="9">The sequence shown here is derived from an EMBL/GenBank/DDBJ whole genome shotgun (WGS) entry which is preliminary data.</text>
</comment>
<evidence type="ECO:0000256" key="5">
    <source>
        <dbReference type="ARBA" id="ARBA00023004"/>
    </source>
</evidence>
<dbReference type="PIRSF" id="PIRSF000371">
    <property type="entry name" value="PFL_act_enz"/>
    <property type="match status" value="1"/>
</dbReference>
<dbReference type="SUPFAM" id="SSF102114">
    <property type="entry name" value="Radical SAM enzymes"/>
    <property type="match status" value="1"/>
</dbReference>
<dbReference type="Pfam" id="PF04055">
    <property type="entry name" value="Radical_SAM"/>
    <property type="match status" value="1"/>
</dbReference>
<evidence type="ECO:0000256" key="1">
    <source>
        <dbReference type="ARBA" id="ARBA00001966"/>
    </source>
</evidence>
<comment type="cofactor">
    <cofactor evidence="1">
        <name>[4Fe-4S] cluster</name>
        <dbReference type="ChEBI" id="CHEBI:49883"/>
    </cofactor>
</comment>
<evidence type="ECO:0000256" key="6">
    <source>
        <dbReference type="ARBA" id="ARBA00023014"/>
    </source>
</evidence>
<dbReference type="SUPFAM" id="SSF54862">
    <property type="entry name" value="4Fe-4S ferredoxins"/>
    <property type="match status" value="1"/>
</dbReference>
<evidence type="ECO:0000256" key="3">
    <source>
        <dbReference type="ARBA" id="ARBA00022691"/>
    </source>
</evidence>
<dbReference type="PANTHER" id="PTHR30352:SF4">
    <property type="entry name" value="PYRUVATE FORMATE-LYASE 2-ACTIVATING ENZYME"/>
    <property type="match status" value="1"/>
</dbReference>
<keyword evidence="4" id="KW-0479">Metal-binding</keyword>
<dbReference type="InterPro" id="IPR012839">
    <property type="entry name" value="Organic_radical_activase"/>
</dbReference>
<dbReference type="InterPro" id="IPR017900">
    <property type="entry name" value="4Fe4S_Fe_S_CS"/>
</dbReference>
<dbReference type="SFLD" id="SFLDS00029">
    <property type="entry name" value="Radical_SAM"/>
    <property type="match status" value="1"/>
</dbReference>
<evidence type="ECO:0000256" key="4">
    <source>
        <dbReference type="ARBA" id="ARBA00022723"/>
    </source>
</evidence>
<keyword evidence="3" id="KW-0949">S-adenosyl-L-methionine</keyword>
<dbReference type="PROSITE" id="PS00198">
    <property type="entry name" value="4FE4S_FER_1"/>
    <property type="match status" value="1"/>
</dbReference>
<dbReference type="Gene3D" id="3.20.20.70">
    <property type="entry name" value="Aldolase class I"/>
    <property type="match status" value="1"/>
</dbReference>
<evidence type="ECO:0008006" key="10">
    <source>
        <dbReference type="Google" id="ProtNLM"/>
    </source>
</evidence>
<protein>
    <recommendedName>
        <fullName evidence="10">Radical SAM core domain-containing protein</fullName>
    </recommendedName>
</protein>
<gene>
    <name evidence="9" type="ORF">LCGC14_0958700</name>
</gene>
<dbReference type="EMBL" id="LAZR01003455">
    <property type="protein sequence ID" value="KKN18140.1"/>
    <property type="molecule type" value="Genomic_DNA"/>
</dbReference>
<proteinExistence type="predicted"/>
<evidence type="ECO:0000256" key="2">
    <source>
        <dbReference type="ARBA" id="ARBA00022485"/>
    </source>
</evidence>
<dbReference type="SFLD" id="SFLDG01066">
    <property type="entry name" value="organic_radical-activating_enz"/>
    <property type="match status" value="1"/>
</dbReference>
<dbReference type="InterPro" id="IPR058240">
    <property type="entry name" value="rSAM_sf"/>
</dbReference>
<evidence type="ECO:0000313" key="9">
    <source>
        <dbReference type="EMBL" id="KKN18140.1"/>
    </source>
</evidence>
<dbReference type="Pfam" id="PF00037">
    <property type="entry name" value="Fer4"/>
    <property type="match status" value="1"/>
</dbReference>
<dbReference type="Gene3D" id="3.30.70.20">
    <property type="match status" value="1"/>
</dbReference>
<dbReference type="InterPro" id="IPR034457">
    <property type="entry name" value="Organic_radical-activating"/>
</dbReference>
<dbReference type="PROSITE" id="PS51379">
    <property type="entry name" value="4FE4S_FER_2"/>
    <property type="match status" value="2"/>
</dbReference>
<sequence>MKPQGIIFEIQRFSTEDGPGIRTTVFLKQCPLRCLWCHNPESILKQQQLEWLKHKCIGCRTCINTCQLNALFLDENGMKIDRNLCNSCGECVNECPSTAIRMFGKWWELDNLFEEINKDKIYYNTSKGGITISGGEPTRQPEFLLSLLKKCKDNNIYTALDTCGYASKETYKSILPYIDLILYDIKEINAEKHREFTGVSNERILKNVVWISNYLKKNDKKMWIRTPIIPNYTATEENIMGIGEFIVNNLNNTPERWDLLAFNNLCASKYERLNLEWVFKDEPLMSKEQMEGLYEIARSTGVKNPKWSGLTKK</sequence>
<keyword evidence="6" id="KW-0411">Iron-sulfur</keyword>
<dbReference type="InterPro" id="IPR007197">
    <property type="entry name" value="rSAM"/>
</dbReference>
<dbReference type="InterPro" id="IPR040074">
    <property type="entry name" value="BssD/PflA/YjjW"/>
</dbReference>
<dbReference type="PROSITE" id="PS51918">
    <property type="entry name" value="RADICAL_SAM"/>
    <property type="match status" value="1"/>
</dbReference>
<feature type="domain" description="4Fe-4S ferredoxin-type" evidence="7">
    <location>
        <begin position="76"/>
        <end position="105"/>
    </location>
</feature>
<dbReference type="GO" id="GO:0046872">
    <property type="term" value="F:metal ion binding"/>
    <property type="evidence" value="ECO:0007669"/>
    <property type="project" value="UniProtKB-KW"/>
</dbReference>
<dbReference type="PANTHER" id="PTHR30352">
    <property type="entry name" value="PYRUVATE FORMATE-LYASE-ACTIVATING ENZYME"/>
    <property type="match status" value="1"/>
</dbReference>
<reference evidence="9" key="1">
    <citation type="journal article" date="2015" name="Nature">
        <title>Complex archaea that bridge the gap between prokaryotes and eukaryotes.</title>
        <authorList>
            <person name="Spang A."/>
            <person name="Saw J.H."/>
            <person name="Jorgensen S.L."/>
            <person name="Zaremba-Niedzwiedzka K."/>
            <person name="Martijn J."/>
            <person name="Lind A.E."/>
            <person name="van Eijk R."/>
            <person name="Schleper C."/>
            <person name="Guy L."/>
            <person name="Ettema T.J."/>
        </authorList>
    </citation>
    <scope>NUCLEOTIDE SEQUENCE</scope>
</reference>
<evidence type="ECO:0000259" key="8">
    <source>
        <dbReference type="PROSITE" id="PS51918"/>
    </source>
</evidence>
<keyword evidence="2" id="KW-0004">4Fe-4S</keyword>
<accession>A0A0F9NF02</accession>
<dbReference type="AlphaFoldDB" id="A0A0F9NF02"/>
<dbReference type="InterPro" id="IPR013785">
    <property type="entry name" value="Aldolase_TIM"/>
</dbReference>
<dbReference type="GO" id="GO:0051539">
    <property type="term" value="F:4 iron, 4 sulfur cluster binding"/>
    <property type="evidence" value="ECO:0007669"/>
    <property type="project" value="UniProtKB-KW"/>
</dbReference>
<feature type="domain" description="4Fe-4S ferredoxin-type" evidence="7">
    <location>
        <begin position="47"/>
        <end position="75"/>
    </location>
</feature>
<feature type="domain" description="Radical SAM core" evidence="8">
    <location>
        <begin position="16"/>
        <end position="303"/>
    </location>
</feature>
<dbReference type="NCBIfam" id="TIGR02494">
    <property type="entry name" value="PFLE_PFLC"/>
    <property type="match status" value="1"/>
</dbReference>
<dbReference type="InterPro" id="IPR017896">
    <property type="entry name" value="4Fe4S_Fe-S-bd"/>
</dbReference>
<name>A0A0F9NF02_9ZZZZ</name>